<dbReference type="RefSeq" id="WP_238752485.1">
    <property type="nucleotide sequence ID" value="NZ_CAKLPZ010000007.1"/>
</dbReference>
<name>A0ABN8FBY2_9BACT</name>
<evidence type="ECO:0000313" key="2">
    <source>
        <dbReference type="EMBL" id="CAH1002661.1"/>
    </source>
</evidence>
<dbReference type="EMBL" id="CAKLPZ010000007">
    <property type="protein sequence ID" value="CAH1002661.1"/>
    <property type="molecule type" value="Genomic_DNA"/>
</dbReference>
<reference evidence="2" key="1">
    <citation type="submission" date="2021-12" db="EMBL/GenBank/DDBJ databases">
        <authorList>
            <person name="Rodrigo-Torres L."/>
            <person name="Arahal R. D."/>
            <person name="Lucena T."/>
        </authorList>
    </citation>
    <scope>NUCLEOTIDE SEQUENCE</scope>
    <source>
        <strain evidence="2">CECT 8419</strain>
    </source>
</reference>
<gene>
    <name evidence="2" type="ORF">LEM8419_03533</name>
</gene>
<comment type="caution">
    <text evidence="2">The sequence shown here is derived from an EMBL/GenBank/DDBJ whole genome shotgun (WGS) entry which is preliminary data.</text>
</comment>
<sequence>MQSPPVITTYEGPHYETVYAKVQAITHFTVSPSSEHRDDDGVSGDFGHWIATRKAKGYNLGTADLIGGNGDIFQGFPPAFWAHHIGARAADFRRFGLPNINRWLNQHSIGIEIDGLGPLEPAPEGGGMFWTAVPTYQQSKWVNRIRIPAGRVTYYPDGFRGFHYYENFTPAQIQSAEQRLRYHCFTHKIPTNYMEDQWDVSPRALAGVAGIWSHVSYRADKSDCHPQPEYIAMLQRLAPKKTVVPVARPIPEVPIVYTAAGLLANEIDQRTREWVPHI</sequence>
<proteinExistence type="predicted"/>
<feature type="domain" description="N-acetylmuramoyl-L-alanine amidase" evidence="1">
    <location>
        <begin position="64"/>
        <end position="214"/>
    </location>
</feature>
<accession>A0ABN8FBY2</accession>
<dbReference type="Pfam" id="PF01510">
    <property type="entry name" value="Amidase_2"/>
    <property type="match status" value="1"/>
</dbReference>
<organism evidence="2 3">
    <name type="scientific">Neolewinella maritima</name>
    <dbReference type="NCBI Taxonomy" id="1383882"/>
    <lineage>
        <taxon>Bacteria</taxon>
        <taxon>Pseudomonadati</taxon>
        <taxon>Bacteroidota</taxon>
        <taxon>Saprospiria</taxon>
        <taxon>Saprospirales</taxon>
        <taxon>Lewinellaceae</taxon>
        <taxon>Neolewinella</taxon>
    </lineage>
</organism>
<dbReference type="InterPro" id="IPR036505">
    <property type="entry name" value="Amidase/PGRP_sf"/>
</dbReference>
<protein>
    <recommendedName>
        <fullName evidence="1">N-acetylmuramoyl-L-alanine amidase domain-containing protein</fullName>
    </recommendedName>
</protein>
<dbReference type="Gene3D" id="3.40.80.10">
    <property type="entry name" value="Peptidoglycan recognition protein-like"/>
    <property type="match status" value="1"/>
</dbReference>
<keyword evidence="3" id="KW-1185">Reference proteome</keyword>
<evidence type="ECO:0000313" key="3">
    <source>
        <dbReference type="Proteomes" id="UP000837803"/>
    </source>
</evidence>
<dbReference type="SUPFAM" id="SSF55846">
    <property type="entry name" value="N-acetylmuramoyl-L-alanine amidase-like"/>
    <property type="match status" value="1"/>
</dbReference>
<evidence type="ECO:0000259" key="1">
    <source>
        <dbReference type="Pfam" id="PF01510"/>
    </source>
</evidence>
<dbReference type="Proteomes" id="UP000837803">
    <property type="component" value="Unassembled WGS sequence"/>
</dbReference>
<dbReference type="InterPro" id="IPR002502">
    <property type="entry name" value="Amidase_domain"/>
</dbReference>